<evidence type="ECO:0000313" key="1">
    <source>
        <dbReference type="EMBL" id="VWO94940.1"/>
    </source>
</evidence>
<reference evidence="1" key="1">
    <citation type="submission" date="2019-10" db="EMBL/GenBank/DDBJ databases">
        <authorList>
            <person name="Nor Muhammad N."/>
        </authorList>
    </citation>
    <scope>NUCLEOTIDE SEQUENCE</scope>
</reference>
<dbReference type="AlphaFoldDB" id="A0A5K1JSS1"/>
<proteinExistence type="predicted"/>
<protein>
    <submittedName>
        <fullName evidence="1">Non-ribosomal peptide synthetase SyfB</fullName>
    </submittedName>
</protein>
<name>A0A5K1JSS1_9APHY</name>
<accession>A0A5K1JSS1</accession>
<gene>
    <name evidence="1" type="primary">W0H5E5</name>
</gene>
<dbReference type="EMBL" id="LR724357">
    <property type="protein sequence ID" value="VWO94940.1"/>
    <property type="molecule type" value="Genomic_DNA"/>
</dbReference>
<organism evidence="1">
    <name type="scientific">Ganoderma boninense</name>
    <dbReference type="NCBI Taxonomy" id="34458"/>
    <lineage>
        <taxon>Eukaryota</taxon>
        <taxon>Fungi</taxon>
        <taxon>Dikarya</taxon>
        <taxon>Basidiomycota</taxon>
        <taxon>Agaricomycotina</taxon>
        <taxon>Agaricomycetes</taxon>
        <taxon>Polyporales</taxon>
        <taxon>Polyporaceae</taxon>
        <taxon>Ganoderma</taxon>
    </lineage>
</organism>
<sequence length="164" mass="18461">MPSRNLPRRALPEGAKALRDALYAGGRLPSHEEKISVYGEILAQVPYYSRHRHLTWCSGKDKQARAQTRQERQRLQLESSAAAQAQADLQRAMAFAEPYLWWYYCNSCNPMGPTFFEMRQWAGEAAVSVATMADAIDQLTLRHAQNLPLCPLHLCLSTPVPSSC</sequence>